<protein>
    <submittedName>
        <fullName evidence="2">Uncharacterized protein</fullName>
    </submittedName>
</protein>
<dbReference type="Proteomes" id="UP000239290">
    <property type="component" value="Unassembled WGS sequence"/>
</dbReference>
<gene>
    <name evidence="2" type="ORF">C5613_43920</name>
</gene>
<comment type="caution">
    <text evidence="2">The sequence shown here is derived from an EMBL/GenBank/DDBJ whole genome shotgun (WGS) entry which is preliminary data.</text>
</comment>
<sequence length="72" mass="7781">MAKAQGGAVDPESGRVGEPKDAIPPSAFHSVPTPVVLDGNRRTHNDCQPYIDHHIQTEDLLHTQYPAAVGRL</sequence>
<evidence type="ECO:0000256" key="1">
    <source>
        <dbReference type="SAM" id="MobiDB-lite"/>
    </source>
</evidence>
<reference evidence="3" key="1">
    <citation type="submission" date="2018-02" db="EMBL/GenBank/DDBJ databases">
        <title>Draft genome sequencing of Rhodococcus opacus KU647198.</title>
        <authorList>
            <person name="Zheng B.-X."/>
        </authorList>
    </citation>
    <scope>NUCLEOTIDE SEQUENCE [LARGE SCALE GENOMIC DNA]</scope>
    <source>
        <strain evidence="3">04-OD7</strain>
    </source>
</reference>
<name>A0A2S8I7Y8_RHOOP</name>
<organism evidence="2 3">
    <name type="scientific">Rhodococcus opacus</name>
    <name type="common">Nocardia opaca</name>
    <dbReference type="NCBI Taxonomy" id="37919"/>
    <lineage>
        <taxon>Bacteria</taxon>
        <taxon>Bacillati</taxon>
        <taxon>Actinomycetota</taxon>
        <taxon>Actinomycetes</taxon>
        <taxon>Mycobacteriales</taxon>
        <taxon>Nocardiaceae</taxon>
        <taxon>Rhodococcus</taxon>
    </lineage>
</organism>
<evidence type="ECO:0000313" key="3">
    <source>
        <dbReference type="Proteomes" id="UP000239290"/>
    </source>
</evidence>
<feature type="region of interest" description="Disordered" evidence="1">
    <location>
        <begin position="1"/>
        <end position="41"/>
    </location>
</feature>
<dbReference type="AlphaFoldDB" id="A0A2S8I7Y8"/>
<evidence type="ECO:0000313" key="2">
    <source>
        <dbReference type="EMBL" id="PQP10482.1"/>
    </source>
</evidence>
<dbReference type="EMBL" id="PUIO01000130">
    <property type="protein sequence ID" value="PQP10482.1"/>
    <property type="molecule type" value="Genomic_DNA"/>
</dbReference>
<proteinExistence type="predicted"/>
<feature type="compositionally biased region" description="Basic and acidic residues" evidence="1">
    <location>
        <begin position="12"/>
        <end position="21"/>
    </location>
</feature>
<accession>A0A2S8I7Y8</accession>